<dbReference type="PIRSF" id="PIRSF038994">
    <property type="entry name" value="NagA"/>
    <property type="match status" value="1"/>
</dbReference>
<evidence type="ECO:0000256" key="5">
    <source>
        <dbReference type="PIRNR" id="PIRNR038994"/>
    </source>
</evidence>
<dbReference type="Gene3D" id="2.30.40.10">
    <property type="entry name" value="Urease, subunit C, domain 1"/>
    <property type="match status" value="1"/>
</dbReference>
<dbReference type="Gene3D" id="3.20.20.140">
    <property type="entry name" value="Metal-dependent hydrolases"/>
    <property type="match status" value="1"/>
</dbReference>
<evidence type="ECO:0000256" key="3">
    <source>
        <dbReference type="ARBA" id="ARBA00022801"/>
    </source>
</evidence>
<comment type="caution">
    <text evidence="7">The sequence shown here is derived from an EMBL/GenBank/DDBJ whole genome shotgun (WGS) entry which is preliminary data.</text>
</comment>
<proteinExistence type="inferred from homology"/>
<dbReference type="EC" id="3.5.1.25" evidence="7"/>
<feature type="domain" description="Amidohydrolase-related" evidence="6">
    <location>
        <begin position="54"/>
        <end position="358"/>
    </location>
</feature>
<keyword evidence="2" id="KW-0479">Metal-binding</keyword>
<dbReference type="SUPFAM" id="SSF51338">
    <property type="entry name" value="Composite domain of metallo-dependent hydrolases"/>
    <property type="match status" value="1"/>
</dbReference>
<dbReference type="PANTHER" id="PTHR11113">
    <property type="entry name" value="N-ACETYLGLUCOSAMINE-6-PHOSPHATE DEACETYLASE"/>
    <property type="match status" value="1"/>
</dbReference>
<evidence type="ECO:0000313" key="7">
    <source>
        <dbReference type="EMBL" id="MDA5095596.1"/>
    </source>
</evidence>
<dbReference type="InterPro" id="IPR032466">
    <property type="entry name" value="Metal_Hydrolase"/>
</dbReference>
<evidence type="ECO:0000313" key="8">
    <source>
        <dbReference type="Proteomes" id="UP001528040"/>
    </source>
</evidence>
<comment type="similarity">
    <text evidence="1 5">Belongs to the metallo-dependent hydrolases superfamily. NagA family.</text>
</comment>
<keyword evidence="3 5" id="KW-0378">Hydrolase</keyword>
<dbReference type="PANTHER" id="PTHR11113:SF14">
    <property type="entry name" value="N-ACETYLGLUCOSAMINE-6-PHOSPHATE DEACETYLASE"/>
    <property type="match status" value="1"/>
</dbReference>
<dbReference type="InterPro" id="IPR011059">
    <property type="entry name" value="Metal-dep_hydrolase_composite"/>
</dbReference>
<dbReference type="InterPro" id="IPR003764">
    <property type="entry name" value="GlcNAc_6-P_deAcase"/>
</dbReference>
<sequence length="390" mass="41285">MSGPSLTIHGGMIFDGEQLCEGLAARFERGQLTDLAPQSDLPPSEQTLDLAGDILSPGYVDLQVNGGDGVMLNDAPDVDTLSRIARAHRGLGAQMILPTLITDTAEKTRAAIDAATRAVERGVPGIAGLHLEGPHLSIKRKGAHEARFIRPMDEDDLQTLLAAAEALPVLMVTLAPENATTDQVHRLHEAGVIVSLGHTDADYDTCQEYARAGATCATHLFNAMSQLGSRTPGLVGAVLENEGLAAGLIADGVHVHPATMRAAWTANQHPDRNPTDPTGRIFLVTDSMAVAGTDNPSFELEGRLIKREDGRLTLEDGTLAGADLDLTRAVKVLTQEVGVSLVESLLAATTHPAALIGKDVSLAVKNRSRIETLIRIRADLGGVSWLMSTR</sequence>
<dbReference type="GO" id="GO:0008448">
    <property type="term" value="F:N-acetylglucosamine-6-phosphate deacetylase activity"/>
    <property type="evidence" value="ECO:0007669"/>
    <property type="project" value="UniProtKB-EC"/>
</dbReference>
<organism evidence="7 8">
    <name type="scientific">Aliiroseovarius salicola</name>
    <dbReference type="NCBI Taxonomy" id="3009082"/>
    <lineage>
        <taxon>Bacteria</taxon>
        <taxon>Pseudomonadati</taxon>
        <taxon>Pseudomonadota</taxon>
        <taxon>Alphaproteobacteria</taxon>
        <taxon>Rhodobacterales</taxon>
        <taxon>Paracoccaceae</taxon>
        <taxon>Aliiroseovarius</taxon>
    </lineage>
</organism>
<dbReference type="Pfam" id="PF01979">
    <property type="entry name" value="Amidohydro_1"/>
    <property type="match status" value="1"/>
</dbReference>
<dbReference type="NCBIfam" id="TIGR00221">
    <property type="entry name" value="nagA"/>
    <property type="match status" value="1"/>
</dbReference>
<dbReference type="Proteomes" id="UP001528040">
    <property type="component" value="Unassembled WGS sequence"/>
</dbReference>
<keyword evidence="8" id="KW-1185">Reference proteome</keyword>
<dbReference type="RefSeq" id="WP_271055336.1">
    <property type="nucleotide sequence ID" value="NZ_JAQIIO010000012.1"/>
</dbReference>
<evidence type="ECO:0000256" key="2">
    <source>
        <dbReference type="ARBA" id="ARBA00022723"/>
    </source>
</evidence>
<dbReference type="EMBL" id="JAQIIO010000012">
    <property type="protein sequence ID" value="MDA5095596.1"/>
    <property type="molecule type" value="Genomic_DNA"/>
</dbReference>
<reference evidence="7 8" key="1">
    <citation type="submission" date="2023-01" db="EMBL/GenBank/DDBJ databases">
        <authorList>
            <person name="Yoon J.-W."/>
        </authorList>
    </citation>
    <scope>NUCLEOTIDE SEQUENCE [LARGE SCALE GENOMIC DNA]</scope>
    <source>
        <strain evidence="7 8">KMU-50</strain>
    </source>
</reference>
<name>A0ABT4W4Z9_9RHOB</name>
<dbReference type="SUPFAM" id="SSF51556">
    <property type="entry name" value="Metallo-dependent hydrolases"/>
    <property type="match status" value="1"/>
</dbReference>
<evidence type="ECO:0000259" key="6">
    <source>
        <dbReference type="Pfam" id="PF01979"/>
    </source>
</evidence>
<keyword evidence="4 5" id="KW-0119">Carbohydrate metabolism</keyword>
<evidence type="ECO:0000256" key="1">
    <source>
        <dbReference type="ARBA" id="ARBA00010716"/>
    </source>
</evidence>
<evidence type="ECO:0000256" key="4">
    <source>
        <dbReference type="ARBA" id="ARBA00023277"/>
    </source>
</evidence>
<accession>A0ABT4W4Z9</accession>
<gene>
    <name evidence="7" type="primary">nagA</name>
    <name evidence="7" type="ORF">O2N63_16015</name>
</gene>
<protein>
    <submittedName>
        <fullName evidence="7">N-acetylglucosamine-6-phosphate deacetylase</fullName>
        <ecNumber evidence="7">3.5.1.25</ecNumber>
    </submittedName>
</protein>
<dbReference type="InterPro" id="IPR006680">
    <property type="entry name" value="Amidohydro-rel"/>
</dbReference>